<reference evidence="2 3" key="1">
    <citation type="journal article" date="2018" name="Front. Plant Sci.">
        <title>Red Clover (Trifolium pratense) and Zigzag Clover (T. medium) - A Picture of Genomic Similarities and Differences.</title>
        <authorList>
            <person name="Dluhosova J."/>
            <person name="Istvanek J."/>
            <person name="Nedelnik J."/>
            <person name="Repkova J."/>
        </authorList>
    </citation>
    <scope>NUCLEOTIDE SEQUENCE [LARGE SCALE GENOMIC DNA]</scope>
    <source>
        <strain evidence="3">cv. 10/8</strain>
        <tissue evidence="2">Leaf</tissue>
    </source>
</reference>
<organism evidence="2 3">
    <name type="scientific">Trifolium medium</name>
    <dbReference type="NCBI Taxonomy" id="97028"/>
    <lineage>
        <taxon>Eukaryota</taxon>
        <taxon>Viridiplantae</taxon>
        <taxon>Streptophyta</taxon>
        <taxon>Embryophyta</taxon>
        <taxon>Tracheophyta</taxon>
        <taxon>Spermatophyta</taxon>
        <taxon>Magnoliopsida</taxon>
        <taxon>eudicotyledons</taxon>
        <taxon>Gunneridae</taxon>
        <taxon>Pentapetalae</taxon>
        <taxon>rosids</taxon>
        <taxon>fabids</taxon>
        <taxon>Fabales</taxon>
        <taxon>Fabaceae</taxon>
        <taxon>Papilionoideae</taxon>
        <taxon>50 kb inversion clade</taxon>
        <taxon>NPAAA clade</taxon>
        <taxon>Hologalegina</taxon>
        <taxon>IRL clade</taxon>
        <taxon>Trifolieae</taxon>
        <taxon>Trifolium</taxon>
    </lineage>
</organism>
<accession>A0A392NI18</accession>
<dbReference type="AlphaFoldDB" id="A0A392NI18"/>
<keyword evidence="1" id="KW-0812">Transmembrane</keyword>
<name>A0A392NI18_9FABA</name>
<evidence type="ECO:0000313" key="2">
    <source>
        <dbReference type="EMBL" id="MCH99527.1"/>
    </source>
</evidence>
<feature type="transmembrane region" description="Helical" evidence="1">
    <location>
        <begin position="103"/>
        <end position="129"/>
    </location>
</feature>
<keyword evidence="1" id="KW-0472">Membrane</keyword>
<dbReference type="EMBL" id="LXQA010040548">
    <property type="protein sequence ID" value="MCH99527.1"/>
    <property type="molecule type" value="Genomic_DNA"/>
</dbReference>
<evidence type="ECO:0000256" key="1">
    <source>
        <dbReference type="SAM" id="Phobius"/>
    </source>
</evidence>
<evidence type="ECO:0000313" key="3">
    <source>
        <dbReference type="Proteomes" id="UP000265520"/>
    </source>
</evidence>
<comment type="caution">
    <text evidence="2">The sequence shown here is derived from an EMBL/GenBank/DDBJ whole genome shotgun (WGS) entry which is preliminary data.</text>
</comment>
<sequence>GNREAGDFVPPSPPEDNSLTYKDFMCYMRDNVLTVHPRYHMALLLLGTSYLSSQITAPFENFKWDKTTHAPPQQLTFGEAYDKLFPVIADITKFICCWLFTHALIWIINTGILPMFCTFLCFAAPYFFFSELARMTTKTGVSCGPVKLPAFWFTVLVAVGISSMFVLATLVMSYTRWRLSNGKPRVGEVDDAILEELPEVLQG</sequence>
<protein>
    <submittedName>
        <fullName evidence="2">Uncharacterized protein</fullName>
    </submittedName>
</protein>
<dbReference type="Proteomes" id="UP000265520">
    <property type="component" value="Unassembled WGS sequence"/>
</dbReference>
<keyword evidence="3" id="KW-1185">Reference proteome</keyword>
<proteinExistence type="predicted"/>
<feature type="transmembrane region" description="Helical" evidence="1">
    <location>
        <begin position="149"/>
        <end position="175"/>
    </location>
</feature>
<keyword evidence="1" id="KW-1133">Transmembrane helix</keyword>
<feature type="non-terminal residue" evidence="2">
    <location>
        <position position="1"/>
    </location>
</feature>